<organism evidence="4">
    <name type="scientific">hydrothermal vent metagenome</name>
    <dbReference type="NCBI Taxonomy" id="652676"/>
    <lineage>
        <taxon>unclassified sequences</taxon>
        <taxon>metagenomes</taxon>
        <taxon>ecological metagenomes</taxon>
    </lineage>
</organism>
<reference evidence="4" key="1">
    <citation type="submission" date="2018-06" db="EMBL/GenBank/DDBJ databases">
        <authorList>
            <person name="Zhirakovskaya E."/>
        </authorList>
    </citation>
    <scope>NUCLEOTIDE SEQUENCE</scope>
</reference>
<dbReference type="AlphaFoldDB" id="A0A3B0W1H8"/>
<evidence type="ECO:0000256" key="3">
    <source>
        <dbReference type="ARBA" id="ARBA00022842"/>
    </source>
</evidence>
<dbReference type="InterPro" id="IPR023214">
    <property type="entry name" value="HAD_sf"/>
</dbReference>
<keyword evidence="2 4" id="KW-0378">Hydrolase</keyword>
<name>A0A3B0W1H8_9ZZZZ</name>
<dbReference type="Gene3D" id="1.20.1440.100">
    <property type="entry name" value="SG protein - dephosphorylation function"/>
    <property type="match status" value="1"/>
</dbReference>
<dbReference type="NCBIfam" id="TIGR01490">
    <property type="entry name" value="HAD-SF-IB-hyp1"/>
    <property type="match status" value="1"/>
</dbReference>
<dbReference type="InterPro" id="IPR036412">
    <property type="entry name" value="HAD-like_sf"/>
</dbReference>
<dbReference type="GO" id="GO:0046872">
    <property type="term" value="F:metal ion binding"/>
    <property type="evidence" value="ECO:0007669"/>
    <property type="project" value="UniProtKB-KW"/>
</dbReference>
<keyword evidence="1" id="KW-0479">Metal-binding</keyword>
<proteinExistence type="predicted"/>
<dbReference type="EC" id="3.1.3.3" evidence="4"/>
<protein>
    <submittedName>
        <fullName evidence="4">Phosphoserine phosphatase</fullName>
        <ecNumber evidence="4">3.1.3.3</ecNumber>
    </submittedName>
</protein>
<keyword evidence="3" id="KW-0460">Magnesium</keyword>
<dbReference type="Gene3D" id="3.40.50.1000">
    <property type="entry name" value="HAD superfamily/HAD-like"/>
    <property type="match status" value="1"/>
</dbReference>
<dbReference type="GO" id="GO:0016787">
    <property type="term" value="F:hydrolase activity"/>
    <property type="evidence" value="ECO:0007669"/>
    <property type="project" value="UniProtKB-KW"/>
</dbReference>
<dbReference type="InterPro" id="IPR050582">
    <property type="entry name" value="HAD-like_SerB"/>
</dbReference>
<evidence type="ECO:0000256" key="2">
    <source>
        <dbReference type="ARBA" id="ARBA00022801"/>
    </source>
</evidence>
<evidence type="ECO:0000256" key="1">
    <source>
        <dbReference type="ARBA" id="ARBA00022723"/>
    </source>
</evidence>
<dbReference type="CDD" id="cd02612">
    <property type="entry name" value="HAD_PGPPase"/>
    <property type="match status" value="1"/>
</dbReference>
<gene>
    <name evidence="4" type="ORF">MNBD_GAMMA03-2178</name>
</gene>
<dbReference type="PANTHER" id="PTHR43344:SF13">
    <property type="entry name" value="PHOSPHATASE RV3661-RELATED"/>
    <property type="match status" value="1"/>
</dbReference>
<dbReference type="InterPro" id="IPR006385">
    <property type="entry name" value="HAD_hydro_SerB1"/>
</dbReference>
<accession>A0A3B0W1H8</accession>
<dbReference type="EMBL" id="UOFC01000298">
    <property type="protein sequence ID" value="VAW49685.1"/>
    <property type="molecule type" value="Genomic_DNA"/>
</dbReference>
<sequence length="217" mass="24878">MALAIFDLDNTLIANDSDFLWGEFLVANKYVNAEQFAQQNAQFYQDYQKGTLDIMAYQRFALKPLSTQSLKTLEQWHQQFMQQYIEPILLPKAQALVDQHRDQGDRLLIITATNTFITRPIGLKYGITELLGTEGEIKNGRYTGEVAGIPTFQAGKVTRLNQWLEQENETLKGSYFYSDSHNDLPLLEIVDHAIVVDGDDKLLQIAQENQWQSMSLR</sequence>
<evidence type="ECO:0000313" key="4">
    <source>
        <dbReference type="EMBL" id="VAW49685.1"/>
    </source>
</evidence>
<dbReference type="SUPFAM" id="SSF56784">
    <property type="entry name" value="HAD-like"/>
    <property type="match status" value="1"/>
</dbReference>
<dbReference type="Pfam" id="PF12710">
    <property type="entry name" value="HAD"/>
    <property type="match status" value="1"/>
</dbReference>
<dbReference type="NCBIfam" id="TIGR01488">
    <property type="entry name" value="HAD-SF-IB"/>
    <property type="match status" value="1"/>
</dbReference>
<dbReference type="PANTHER" id="PTHR43344">
    <property type="entry name" value="PHOSPHOSERINE PHOSPHATASE"/>
    <property type="match status" value="1"/>
</dbReference>